<organism evidence="2 3">
    <name type="scientific">Volvox africanus</name>
    <dbReference type="NCBI Taxonomy" id="51714"/>
    <lineage>
        <taxon>Eukaryota</taxon>
        <taxon>Viridiplantae</taxon>
        <taxon>Chlorophyta</taxon>
        <taxon>core chlorophytes</taxon>
        <taxon>Chlorophyceae</taxon>
        <taxon>CS clade</taxon>
        <taxon>Chlamydomonadales</taxon>
        <taxon>Volvocaceae</taxon>
        <taxon>Volvox</taxon>
    </lineage>
</organism>
<keyword evidence="3" id="KW-1185">Reference proteome</keyword>
<feature type="non-terminal residue" evidence="2">
    <location>
        <position position="310"/>
    </location>
</feature>
<evidence type="ECO:0000313" key="3">
    <source>
        <dbReference type="Proteomes" id="UP000747399"/>
    </source>
</evidence>
<accession>A0A8J4BQ17</accession>
<sequence>QFKTTGQVKYVLPICTVHQTCRVPAFLHICIKPAVTCSFLLYSPTASIMSDVVTSRSLAKDMKTVAVDVTGKMRYNAFVARATAVRHGFVGHGLMHGSSDLRAHQHPEAERNTLSSPTQLQHPQYQSSRSDSATYNFGFNSQAHRSNEWLTDSHTRPANSSLAAFGCYRVVGPARISKRGDTLVAHLFRGSRVELLDRHGNPTTYGSMESIGEEVELSGGDGATATASSSCYSAEEDCVAECVLVAAHVELCGSACSVDLVDLSVQHAVHRHNGHTYVSVRNLPPEAVIELDADADLRHPINITPTAAMG</sequence>
<proteinExistence type="predicted"/>
<name>A0A8J4BQ17_9CHLO</name>
<protein>
    <submittedName>
        <fullName evidence="2">Uncharacterized protein</fullName>
    </submittedName>
</protein>
<dbReference type="EMBL" id="BNCO01000092">
    <property type="protein sequence ID" value="GIL66958.1"/>
    <property type="molecule type" value="Genomic_DNA"/>
</dbReference>
<feature type="region of interest" description="Disordered" evidence="1">
    <location>
        <begin position="100"/>
        <end position="131"/>
    </location>
</feature>
<feature type="compositionally biased region" description="Basic and acidic residues" evidence="1">
    <location>
        <begin position="100"/>
        <end position="111"/>
    </location>
</feature>
<dbReference type="AlphaFoldDB" id="A0A8J4BQ17"/>
<comment type="caution">
    <text evidence="2">The sequence shown here is derived from an EMBL/GenBank/DDBJ whole genome shotgun (WGS) entry which is preliminary data.</text>
</comment>
<gene>
    <name evidence="2" type="ORF">Vafri_20464</name>
</gene>
<dbReference type="Proteomes" id="UP000747399">
    <property type="component" value="Unassembled WGS sequence"/>
</dbReference>
<reference evidence="2" key="1">
    <citation type="journal article" date="2021" name="Proc. Natl. Acad. Sci. U.S.A.">
        <title>Three genomes in the algal genus Volvox reveal the fate of a haploid sex-determining region after a transition to homothallism.</title>
        <authorList>
            <person name="Yamamoto K."/>
            <person name="Hamaji T."/>
            <person name="Kawai-Toyooka H."/>
            <person name="Matsuzaki R."/>
            <person name="Takahashi F."/>
            <person name="Nishimura Y."/>
            <person name="Kawachi M."/>
            <person name="Noguchi H."/>
            <person name="Minakuchi Y."/>
            <person name="Umen J.G."/>
            <person name="Toyoda A."/>
            <person name="Nozaki H."/>
        </authorList>
    </citation>
    <scope>NUCLEOTIDE SEQUENCE</scope>
    <source>
        <strain evidence="2">NIES-3780</strain>
    </source>
</reference>
<feature type="compositionally biased region" description="Polar residues" evidence="1">
    <location>
        <begin position="112"/>
        <end position="131"/>
    </location>
</feature>
<evidence type="ECO:0000256" key="1">
    <source>
        <dbReference type="SAM" id="MobiDB-lite"/>
    </source>
</evidence>
<evidence type="ECO:0000313" key="2">
    <source>
        <dbReference type="EMBL" id="GIL66958.1"/>
    </source>
</evidence>